<dbReference type="EMBL" id="JAYWIO010000001">
    <property type="protein sequence ID" value="KAK7287403.1"/>
    <property type="molecule type" value="Genomic_DNA"/>
</dbReference>
<reference evidence="1 2" key="1">
    <citation type="submission" date="2024-01" db="EMBL/GenBank/DDBJ databases">
        <title>The genomes of 5 underutilized Papilionoideae crops provide insights into root nodulation and disease resistanc.</title>
        <authorList>
            <person name="Yuan L."/>
        </authorList>
    </citation>
    <scope>NUCLEOTIDE SEQUENCE [LARGE SCALE GENOMIC DNA]</scope>
    <source>
        <strain evidence="1">ZHUSHIDOU_FW_LH</strain>
        <tissue evidence="1">Leaf</tissue>
    </source>
</reference>
<organism evidence="1 2">
    <name type="scientific">Crotalaria pallida</name>
    <name type="common">Smooth rattlebox</name>
    <name type="synonym">Crotalaria striata</name>
    <dbReference type="NCBI Taxonomy" id="3830"/>
    <lineage>
        <taxon>Eukaryota</taxon>
        <taxon>Viridiplantae</taxon>
        <taxon>Streptophyta</taxon>
        <taxon>Embryophyta</taxon>
        <taxon>Tracheophyta</taxon>
        <taxon>Spermatophyta</taxon>
        <taxon>Magnoliopsida</taxon>
        <taxon>eudicotyledons</taxon>
        <taxon>Gunneridae</taxon>
        <taxon>Pentapetalae</taxon>
        <taxon>rosids</taxon>
        <taxon>fabids</taxon>
        <taxon>Fabales</taxon>
        <taxon>Fabaceae</taxon>
        <taxon>Papilionoideae</taxon>
        <taxon>50 kb inversion clade</taxon>
        <taxon>genistoids sensu lato</taxon>
        <taxon>core genistoids</taxon>
        <taxon>Crotalarieae</taxon>
        <taxon>Crotalaria</taxon>
    </lineage>
</organism>
<accession>A0AAN9P6M8</accession>
<keyword evidence="2" id="KW-1185">Reference proteome</keyword>
<gene>
    <name evidence="1" type="ORF">RIF29_00676</name>
</gene>
<dbReference type="Proteomes" id="UP001372338">
    <property type="component" value="Unassembled WGS sequence"/>
</dbReference>
<dbReference type="AlphaFoldDB" id="A0AAN9P6M8"/>
<protein>
    <submittedName>
        <fullName evidence="1">Uncharacterized protein</fullName>
    </submittedName>
</protein>
<name>A0AAN9P6M8_CROPI</name>
<evidence type="ECO:0000313" key="2">
    <source>
        <dbReference type="Proteomes" id="UP001372338"/>
    </source>
</evidence>
<evidence type="ECO:0000313" key="1">
    <source>
        <dbReference type="EMBL" id="KAK7287403.1"/>
    </source>
</evidence>
<proteinExistence type="predicted"/>
<sequence length="139" mass="15610">MALLIWMLVQWCQRLYLSNTFPLCLCRFSSLSHTCCALFRTWILCSSLSLSLSHVAACVVAPLSHGAPPSRSRSCRRSSSLSPSILPPLCYGSPWRREVSFPRTSGLLITMEDLAFFSEALPRFDCFPFTLLRLFLAAT</sequence>
<comment type="caution">
    <text evidence="1">The sequence shown here is derived from an EMBL/GenBank/DDBJ whole genome shotgun (WGS) entry which is preliminary data.</text>
</comment>